<proteinExistence type="predicted"/>
<dbReference type="EMBL" id="CP000545">
    <property type="protein sequence ID" value="ABM99207.2"/>
    <property type="molecule type" value="Genomic_DNA"/>
</dbReference>
<gene>
    <name evidence="2" type="ordered locus">BMA10229_2045</name>
</gene>
<evidence type="ECO:0000313" key="3">
    <source>
        <dbReference type="Proteomes" id="UP000002283"/>
    </source>
</evidence>
<feature type="region of interest" description="Disordered" evidence="1">
    <location>
        <begin position="111"/>
        <end position="156"/>
    </location>
</feature>
<evidence type="ECO:0000313" key="2">
    <source>
        <dbReference type="EMBL" id="ABM99207.2"/>
    </source>
</evidence>
<name>A2S1M2_BURM9</name>
<feature type="compositionally biased region" description="Basic and acidic residues" evidence="1">
    <location>
        <begin position="117"/>
        <end position="135"/>
    </location>
</feature>
<feature type="compositionally biased region" description="Low complexity" evidence="1">
    <location>
        <begin position="68"/>
        <end position="84"/>
    </location>
</feature>
<feature type="region of interest" description="Disordered" evidence="1">
    <location>
        <begin position="58"/>
        <end position="99"/>
    </location>
</feature>
<dbReference type="AlphaFoldDB" id="A2S1M2"/>
<dbReference type="Proteomes" id="UP000002283">
    <property type="component" value="Chromosome II"/>
</dbReference>
<dbReference type="KEGG" id="bml:BMA10229_2045"/>
<feature type="compositionally biased region" description="Low complexity" evidence="1">
    <location>
        <begin position="136"/>
        <end position="156"/>
    </location>
</feature>
<protein>
    <submittedName>
        <fullName evidence="2">Uncharacterized protein</fullName>
    </submittedName>
</protein>
<accession>A2S1M2</accession>
<sequence>MHLGALSSRLASHRAAALGLRPSRGARRPLRGHIGERRAPSCNALAFAAAMRRINRCSRCSRPRRAIPTASSTSPPSSGTSHSGARGRRVRGGFVSKQPRRGARVIASIFALAGRGTADHRTGPPRRRDAHRDSARGSSSDRAAIAPPSAPPAAIA</sequence>
<dbReference type="HOGENOM" id="CLU_1683297_0_0_4"/>
<reference evidence="2 3" key="1">
    <citation type="submission" date="2007-01" db="EMBL/GenBank/DDBJ databases">
        <authorList>
            <person name="DeShazer D."/>
            <person name="Woods D.E."/>
            <person name="Nierman W.C."/>
        </authorList>
    </citation>
    <scope>NUCLEOTIDE SEQUENCE [LARGE SCALE GENOMIC DNA]</scope>
    <source>
        <strain evidence="2 3">NCTC 10229</strain>
    </source>
</reference>
<evidence type="ECO:0000256" key="1">
    <source>
        <dbReference type="SAM" id="MobiDB-lite"/>
    </source>
</evidence>
<organism evidence="2 3">
    <name type="scientific">Burkholderia mallei (strain NCTC 10229)</name>
    <dbReference type="NCBI Taxonomy" id="412022"/>
    <lineage>
        <taxon>Bacteria</taxon>
        <taxon>Pseudomonadati</taxon>
        <taxon>Pseudomonadota</taxon>
        <taxon>Betaproteobacteria</taxon>
        <taxon>Burkholderiales</taxon>
        <taxon>Burkholderiaceae</taxon>
        <taxon>Burkholderia</taxon>
        <taxon>pseudomallei group</taxon>
    </lineage>
</organism>